<gene>
    <name evidence="1" type="ORF">F2Q68_00004955</name>
</gene>
<organism evidence="1 2">
    <name type="scientific">Brassica cretica</name>
    <name type="common">Mustard</name>
    <dbReference type="NCBI Taxonomy" id="69181"/>
    <lineage>
        <taxon>Eukaryota</taxon>
        <taxon>Viridiplantae</taxon>
        <taxon>Streptophyta</taxon>
        <taxon>Embryophyta</taxon>
        <taxon>Tracheophyta</taxon>
        <taxon>Spermatophyta</taxon>
        <taxon>Magnoliopsida</taxon>
        <taxon>eudicotyledons</taxon>
        <taxon>Gunneridae</taxon>
        <taxon>Pentapetalae</taxon>
        <taxon>rosids</taxon>
        <taxon>malvids</taxon>
        <taxon>Brassicales</taxon>
        <taxon>Brassicaceae</taxon>
        <taxon>Brassiceae</taxon>
        <taxon>Brassica</taxon>
    </lineage>
</organism>
<sequence length="444" mass="50752">MKSQPNFHTREEIDQLVEGIYRALETTEERLDGRCDDIYFPMDLTISPLTSKVEIQGYIARRPEAPISIDRHNNKSIDTISSTSIDIDTNRGRLVPKTTSDMSNTPYHGKEISAETYAALTRHQFNLESHGQRLQRIENTTAAMKDKWRRGDEAMRDLTVGAVCNLQTNQLCLTLIDPNAHYDPIPVKKPQTISRRINDAGIIAAYHCGDEYETEYSESIETHTATSIDRGHQKSTDTAYYKTVNTDFNRVREGDYSIGSWADEPHHESFAVETITYTPGADKLQDSFTDGELLNMQKRDDTDQDPNGFAKAIDGRTLHVSREDIADILQTANGADNLFMHQCSNREHKTTKEFYDTAGGIKNSFKQRSRHTTHPSINTDVPTVARQPEFSRRAFDLYGNMKFYWEEKDEYGVYKDDREFARDLDGHTIPIHNKDIRRLLGRAS</sequence>
<accession>A0A8S9JJ87</accession>
<protein>
    <submittedName>
        <fullName evidence="1">Uncharacterized protein</fullName>
    </submittedName>
</protein>
<dbReference type="AlphaFoldDB" id="A0A8S9JJ87"/>
<name>A0A8S9JJ87_BRACR</name>
<dbReference type="Proteomes" id="UP000712281">
    <property type="component" value="Unassembled WGS sequence"/>
</dbReference>
<evidence type="ECO:0000313" key="2">
    <source>
        <dbReference type="Proteomes" id="UP000712281"/>
    </source>
</evidence>
<dbReference type="EMBL" id="QGKW02001660">
    <property type="protein sequence ID" value="KAF2581699.1"/>
    <property type="molecule type" value="Genomic_DNA"/>
</dbReference>
<evidence type="ECO:0000313" key="1">
    <source>
        <dbReference type="EMBL" id="KAF2581699.1"/>
    </source>
</evidence>
<comment type="caution">
    <text evidence="1">The sequence shown here is derived from an EMBL/GenBank/DDBJ whole genome shotgun (WGS) entry which is preliminary data.</text>
</comment>
<proteinExistence type="predicted"/>
<reference evidence="1" key="1">
    <citation type="submission" date="2019-12" db="EMBL/GenBank/DDBJ databases">
        <title>Genome sequencing and annotation of Brassica cretica.</title>
        <authorList>
            <person name="Studholme D.J."/>
            <person name="Sarris P.F."/>
        </authorList>
    </citation>
    <scope>NUCLEOTIDE SEQUENCE</scope>
    <source>
        <strain evidence="1">PFS-001/15</strain>
        <tissue evidence="1">Leaf</tissue>
    </source>
</reference>